<accession>C7QBA3</accession>
<evidence type="ECO:0000256" key="1">
    <source>
        <dbReference type="SAM" id="MobiDB-lite"/>
    </source>
</evidence>
<dbReference type="EMBL" id="CP001700">
    <property type="protein sequence ID" value="ACU76394.1"/>
    <property type="molecule type" value="Genomic_DNA"/>
</dbReference>
<feature type="compositionally biased region" description="Pro residues" evidence="1">
    <location>
        <begin position="481"/>
        <end position="504"/>
    </location>
</feature>
<reference evidence="2 3" key="1">
    <citation type="journal article" date="2009" name="Stand. Genomic Sci.">
        <title>Complete genome sequence of Catenulispora acidiphila type strain (ID 139908).</title>
        <authorList>
            <person name="Copeland A."/>
            <person name="Lapidus A."/>
            <person name="Glavina Del Rio T."/>
            <person name="Nolan M."/>
            <person name="Lucas S."/>
            <person name="Chen F."/>
            <person name="Tice H."/>
            <person name="Cheng J.F."/>
            <person name="Bruce D."/>
            <person name="Goodwin L."/>
            <person name="Pitluck S."/>
            <person name="Mikhailova N."/>
            <person name="Pati A."/>
            <person name="Ivanova N."/>
            <person name="Mavromatis K."/>
            <person name="Chen A."/>
            <person name="Palaniappan K."/>
            <person name="Chain P."/>
            <person name="Land M."/>
            <person name="Hauser L."/>
            <person name="Chang Y.J."/>
            <person name="Jeffries C.D."/>
            <person name="Chertkov O."/>
            <person name="Brettin T."/>
            <person name="Detter J.C."/>
            <person name="Han C."/>
            <person name="Ali Z."/>
            <person name="Tindall B.J."/>
            <person name="Goker M."/>
            <person name="Bristow J."/>
            <person name="Eisen J.A."/>
            <person name="Markowitz V."/>
            <person name="Hugenholtz P."/>
            <person name="Kyrpides N.C."/>
            <person name="Klenk H.P."/>
        </authorList>
    </citation>
    <scope>NUCLEOTIDE SEQUENCE [LARGE SCALE GENOMIC DNA]</scope>
    <source>
        <strain evidence="3">DSM 44928 / JCM 14897 / NBRC 102108 / NRRL B-24433 / ID139908</strain>
    </source>
</reference>
<feature type="region of interest" description="Disordered" evidence="1">
    <location>
        <begin position="437"/>
        <end position="511"/>
    </location>
</feature>
<dbReference type="InParanoid" id="C7QBA3"/>
<protein>
    <submittedName>
        <fullName evidence="2">Uncharacterized protein</fullName>
    </submittedName>
</protein>
<name>C7QBA3_CATAD</name>
<gene>
    <name evidence="2" type="ordered locus">Caci_7570</name>
</gene>
<dbReference type="STRING" id="479433.Caci_7570"/>
<dbReference type="AlphaFoldDB" id="C7QBA3"/>
<sequence length="511" mass="55289">MNAPALILNLLHAARREDVAPVLALLSDAELAAGLASEHCDPQLRTVAVDREALCHALLDPRETPEDLPTKAGGVQGMVRLAARAPYQTVLPGGITPYGRPQADLRHRLAAGLNAALGTDAWRWYGAMCLVDVWSGSFGALLDEVAGWSTESQLPKSSMRFRLKGQVFLPGVLLAMAPPAVVAAALPYTAERSVGMIQGLLIHAPYHPAYQDYAFGPDGSDYARQSLCQSVGTPLAVAHELLDRELFHQNVEAVAYGHDDLALRLRIYRDPDSDTPWQTSRLDHTTPEEFYALLSATETAEEIFDLLSILRRAMERTPAIGKLRIFAYSRLAQLAGPEPVWTLELASAGGVELLVHPAVRASMAAGDIAPIVAAAEAAAENVPGPPPPAPNQDSLTDWPLEDAVRGGLDGRPERWQTMLESYDKATESPLALVQWATGQSVRPAARDREDLTQSTNRPENQPENQLEKQPENQPANRPPHRPTNPAPHHPTNHPTPPPPPPAPTPVQEDAA</sequence>
<proteinExistence type="predicted"/>
<feature type="compositionally biased region" description="Basic and acidic residues" evidence="1">
    <location>
        <begin position="402"/>
        <end position="412"/>
    </location>
</feature>
<dbReference type="eggNOG" id="COG3147">
    <property type="taxonomic scope" value="Bacteria"/>
</dbReference>
<dbReference type="HOGENOM" id="CLU_533910_0_0_11"/>
<feature type="region of interest" description="Disordered" evidence="1">
    <location>
        <begin position="379"/>
        <end position="412"/>
    </location>
</feature>
<keyword evidence="3" id="KW-1185">Reference proteome</keyword>
<feature type="compositionally biased region" description="Polar residues" evidence="1">
    <location>
        <begin position="452"/>
        <end position="464"/>
    </location>
</feature>
<evidence type="ECO:0000313" key="2">
    <source>
        <dbReference type="EMBL" id="ACU76394.1"/>
    </source>
</evidence>
<dbReference type="Proteomes" id="UP000000851">
    <property type="component" value="Chromosome"/>
</dbReference>
<dbReference type="KEGG" id="cai:Caci_7570"/>
<dbReference type="RefSeq" id="WP_015796119.1">
    <property type="nucleotide sequence ID" value="NC_013131.1"/>
</dbReference>
<evidence type="ECO:0000313" key="3">
    <source>
        <dbReference type="Proteomes" id="UP000000851"/>
    </source>
</evidence>
<organism evidence="2 3">
    <name type="scientific">Catenulispora acidiphila (strain DSM 44928 / JCM 14897 / NBRC 102108 / NRRL B-24433 / ID139908)</name>
    <dbReference type="NCBI Taxonomy" id="479433"/>
    <lineage>
        <taxon>Bacteria</taxon>
        <taxon>Bacillati</taxon>
        <taxon>Actinomycetota</taxon>
        <taxon>Actinomycetes</taxon>
        <taxon>Catenulisporales</taxon>
        <taxon>Catenulisporaceae</taxon>
        <taxon>Catenulispora</taxon>
    </lineage>
</organism>